<reference evidence="2" key="1">
    <citation type="submission" date="2016-02" db="EMBL/GenBank/DDBJ databases">
        <authorList>
            <person name="Wen L."/>
            <person name="He K."/>
            <person name="Yang H."/>
        </authorList>
    </citation>
    <scope>NUCLEOTIDE SEQUENCE [LARGE SCALE GENOMIC DNA]</scope>
    <source>
        <strain evidence="2">JCM 15929</strain>
    </source>
</reference>
<dbReference type="Proteomes" id="UP000070258">
    <property type="component" value="Unassembled WGS sequence"/>
</dbReference>
<organism evidence="1 2">
    <name type="scientific">Tsukamurella pseudospumae</name>
    <dbReference type="NCBI Taxonomy" id="239498"/>
    <lineage>
        <taxon>Bacteria</taxon>
        <taxon>Bacillati</taxon>
        <taxon>Actinomycetota</taxon>
        <taxon>Actinomycetes</taxon>
        <taxon>Mycobacteriales</taxon>
        <taxon>Tsukamurellaceae</taxon>
        <taxon>Tsukamurella</taxon>
    </lineage>
</organism>
<proteinExistence type="predicted"/>
<evidence type="ECO:0000313" key="1">
    <source>
        <dbReference type="EMBL" id="KXP13934.1"/>
    </source>
</evidence>
<dbReference type="AlphaFoldDB" id="A0A138AU25"/>
<accession>A0A138AU25</accession>
<dbReference type="EMBL" id="LSRF01000009">
    <property type="protein sequence ID" value="KXP13934.1"/>
    <property type="molecule type" value="Genomic_DNA"/>
</dbReference>
<name>A0A138AU25_9ACTN</name>
<evidence type="ECO:0000313" key="2">
    <source>
        <dbReference type="Proteomes" id="UP000070258"/>
    </source>
</evidence>
<gene>
    <name evidence="1" type="ORF">AXK60_22790</name>
</gene>
<comment type="caution">
    <text evidence="1">The sequence shown here is derived from an EMBL/GenBank/DDBJ whole genome shotgun (WGS) entry which is preliminary data.</text>
</comment>
<protein>
    <submittedName>
        <fullName evidence="1">Uncharacterized protein</fullName>
    </submittedName>
</protein>
<sequence>MATTELAALDDVPYPWHGYTEYTCEYIERMYLLPEGTVDPADIDRLVDFISAATIGHPYIEGVVPNHISLVAHTIMVLFPNGPTNGLAIANLVYLLLDWCPASRAMVQRAIATASRRAPSRVWRR</sequence>